<feature type="transmembrane region" description="Helical" evidence="7">
    <location>
        <begin position="65"/>
        <end position="82"/>
    </location>
</feature>
<dbReference type="GO" id="GO:0055085">
    <property type="term" value="P:transmembrane transport"/>
    <property type="evidence" value="ECO:0007669"/>
    <property type="project" value="InterPro"/>
</dbReference>
<comment type="subcellular location">
    <subcellularLocation>
        <location evidence="1">Cell membrane</location>
        <topology evidence="1">Multi-pass membrane protein</topology>
    </subcellularLocation>
</comment>
<dbReference type="Gene3D" id="1.10.287.1260">
    <property type="match status" value="1"/>
</dbReference>
<keyword evidence="3" id="KW-1003">Cell membrane</keyword>
<feature type="non-terminal residue" evidence="10">
    <location>
        <position position="265"/>
    </location>
</feature>
<evidence type="ECO:0000256" key="3">
    <source>
        <dbReference type="ARBA" id="ARBA00022475"/>
    </source>
</evidence>
<feature type="domain" description="Mechanosensitive ion channel transmembrane helices 2/3" evidence="9">
    <location>
        <begin position="139"/>
        <end position="177"/>
    </location>
</feature>
<evidence type="ECO:0000256" key="1">
    <source>
        <dbReference type="ARBA" id="ARBA00004651"/>
    </source>
</evidence>
<dbReference type="InterPro" id="IPR023408">
    <property type="entry name" value="MscS_beta-dom_sf"/>
</dbReference>
<protein>
    <recommendedName>
        <fullName evidence="11">Mechanosensitive ion channel protein MscS</fullName>
    </recommendedName>
</protein>
<dbReference type="InterPro" id="IPR011014">
    <property type="entry name" value="MscS_channel_TM-2"/>
</dbReference>
<feature type="transmembrane region" description="Helical" evidence="7">
    <location>
        <begin position="160"/>
        <end position="182"/>
    </location>
</feature>
<reference evidence="10" key="1">
    <citation type="submission" date="2018-05" db="EMBL/GenBank/DDBJ databases">
        <authorList>
            <person name="Lanie J.A."/>
            <person name="Ng W.-L."/>
            <person name="Kazmierczak K.M."/>
            <person name="Andrzejewski T.M."/>
            <person name="Davidsen T.M."/>
            <person name="Wayne K.J."/>
            <person name="Tettelin H."/>
            <person name="Glass J.I."/>
            <person name="Rusch D."/>
            <person name="Podicherti R."/>
            <person name="Tsui H.-C.T."/>
            <person name="Winkler M.E."/>
        </authorList>
    </citation>
    <scope>NUCLEOTIDE SEQUENCE</scope>
</reference>
<accession>A0A381YQ12</accession>
<dbReference type="PANTHER" id="PTHR30566:SF25">
    <property type="entry name" value="INNER MEMBRANE PROTEIN"/>
    <property type="match status" value="1"/>
</dbReference>
<evidence type="ECO:0000259" key="8">
    <source>
        <dbReference type="Pfam" id="PF00924"/>
    </source>
</evidence>
<dbReference type="Pfam" id="PF21088">
    <property type="entry name" value="MS_channel_1st"/>
    <property type="match status" value="1"/>
</dbReference>
<dbReference type="InterPro" id="IPR006685">
    <property type="entry name" value="MscS_channel_2nd"/>
</dbReference>
<dbReference type="Pfam" id="PF00924">
    <property type="entry name" value="MS_channel_2nd"/>
    <property type="match status" value="1"/>
</dbReference>
<dbReference type="InterPro" id="IPR010920">
    <property type="entry name" value="LSM_dom_sf"/>
</dbReference>
<gene>
    <name evidence="10" type="ORF">METZ01_LOCUS131913</name>
</gene>
<evidence type="ECO:0000313" key="10">
    <source>
        <dbReference type="EMBL" id="SVA79059.1"/>
    </source>
</evidence>
<sequence>MGVFEQVYFGNTLLQWSSALGVVLLTLLALQIVKTVGIRRLRKLAEKTATNFDDFIMELIASTKFLLLALLSVFAGSLMIDMPGSARVYLRGVAIISFLLQTTLWGNRLISYALNRFTQERLDAEDPASTTAAGFVSTLARIVFISLMTLVGLATVGFDINALVAGLGIGGIAIALAVNGILQDLFGSLTIALDKPFVVGDFITVDDFSGTVENVGLKSTRLRSNTGEQLVMSNSDLLSSRLRNYKRMVERRGTMNLGVTYDTPA</sequence>
<feature type="transmembrane region" description="Helical" evidence="7">
    <location>
        <begin position="88"/>
        <end position="110"/>
    </location>
</feature>
<evidence type="ECO:0000256" key="6">
    <source>
        <dbReference type="ARBA" id="ARBA00023136"/>
    </source>
</evidence>
<keyword evidence="4 7" id="KW-0812">Transmembrane</keyword>
<dbReference type="SUPFAM" id="SSF82861">
    <property type="entry name" value="Mechanosensitive channel protein MscS (YggB), transmembrane region"/>
    <property type="match status" value="1"/>
</dbReference>
<dbReference type="GO" id="GO:0005886">
    <property type="term" value="C:plasma membrane"/>
    <property type="evidence" value="ECO:0007669"/>
    <property type="project" value="UniProtKB-SubCell"/>
</dbReference>
<evidence type="ECO:0000256" key="5">
    <source>
        <dbReference type="ARBA" id="ARBA00022989"/>
    </source>
</evidence>
<dbReference type="AlphaFoldDB" id="A0A381YQ12"/>
<dbReference type="SUPFAM" id="SSF50182">
    <property type="entry name" value="Sm-like ribonucleoproteins"/>
    <property type="match status" value="1"/>
</dbReference>
<dbReference type="InterPro" id="IPR049142">
    <property type="entry name" value="MS_channel_1st"/>
</dbReference>
<keyword evidence="5 7" id="KW-1133">Transmembrane helix</keyword>
<evidence type="ECO:0000256" key="2">
    <source>
        <dbReference type="ARBA" id="ARBA00008017"/>
    </source>
</evidence>
<keyword evidence="6 7" id="KW-0472">Membrane</keyword>
<evidence type="ECO:0000256" key="4">
    <source>
        <dbReference type="ARBA" id="ARBA00022692"/>
    </source>
</evidence>
<evidence type="ECO:0008006" key="11">
    <source>
        <dbReference type="Google" id="ProtNLM"/>
    </source>
</evidence>
<feature type="domain" description="Mechanosensitive ion channel MscS" evidence="8">
    <location>
        <begin position="181"/>
        <end position="247"/>
    </location>
</feature>
<evidence type="ECO:0000256" key="7">
    <source>
        <dbReference type="SAM" id="Phobius"/>
    </source>
</evidence>
<proteinExistence type="inferred from homology"/>
<dbReference type="PANTHER" id="PTHR30566">
    <property type="entry name" value="YNAI-RELATED MECHANOSENSITIVE ION CHANNEL"/>
    <property type="match status" value="1"/>
</dbReference>
<comment type="similarity">
    <text evidence="2">Belongs to the MscS (TC 1.A.23) family.</text>
</comment>
<evidence type="ECO:0000259" key="9">
    <source>
        <dbReference type="Pfam" id="PF21088"/>
    </source>
</evidence>
<feature type="transmembrane region" description="Helical" evidence="7">
    <location>
        <begin position="13"/>
        <end position="33"/>
    </location>
</feature>
<dbReference type="EMBL" id="UINC01018759">
    <property type="protein sequence ID" value="SVA79059.1"/>
    <property type="molecule type" value="Genomic_DNA"/>
</dbReference>
<feature type="transmembrane region" description="Helical" evidence="7">
    <location>
        <begin position="131"/>
        <end position="154"/>
    </location>
</feature>
<organism evidence="10">
    <name type="scientific">marine metagenome</name>
    <dbReference type="NCBI Taxonomy" id="408172"/>
    <lineage>
        <taxon>unclassified sequences</taxon>
        <taxon>metagenomes</taxon>
        <taxon>ecological metagenomes</taxon>
    </lineage>
</organism>
<dbReference type="Gene3D" id="2.30.30.60">
    <property type="match status" value="1"/>
</dbReference>
<name>A0A381YQ12_9ZZZZ</name>